<reference evidence="2" key="1">
    <citation type="submission" date="2021-08" db="EMBL/GenBank/DDBJ databases">
        <title>Flavobacterium sp. strain CC-SYL302.</title>
        <authorList>
            <person name="Lin S.-Y."/>
            <person name="Lee T.-H."/>
            <person name="Young C.-C."/>
        </authorList>
    </citation>
    <scope>NUCLEOTIDE SEQUENCE</scope>
    <source>
        <strain evidence="2">CC-SYL302</strain>
    </source>
</reference>
<evidence type="ECO:0000313" key="2">
    <source>
        <dbReference type="EMBL" id="UYW02433.1"/>
    </source>
</evidence>
<gene>
    <name evidence="2" type="ORF">K5I29_05950</name>
</gene>
<dbReference type="Proteomes" id="UP001163328">
    <property type="component" value="Chromosome"/>
</dbReference>
<evidence type="ECO:0000313" key="3">
    <source>
        <dbReference type="Proteomes" id="UP001163328"/>
    </source>
</evidence>
<accession>A0ABY6M1K5</accession>
<sequence length="284" mass="32009">MKFNLKIVALTILTTLSSLTALAQIEVTDSPQRYTANNKGKFYIYWGGNRGYYSKSDITFRGEGHQFTLHDVPAFDKPKGWHIDYINPTKMTIPQTNLRVGYFISNKYNVSLGVDHMKYVMPQNRAVDITGTYPGAGSYGELLPNGQVMLTEEFLTFEHTDGLNYVNAEINRVDDISKLFGINNTDVIQVNTTYGLGAGVLYPKTNAQFLSKERHDAFHVSGWGASAKVGLNITFLKHFFVQVEAKGGYINMPNIYITEDNSWKAKQDFNFIQIPLVFGGIFRL</sequence>
<evidence type="ECO:0000256" key="1">
    <source>
        <dbReference type="SAM" id="SignalP"/>
    </source>
</evidence>
<feature type="chain" id="PRO_5047509198" description="Outer membrane protein beta-barrel domain-containing protein" evidence="1">
    <location>
        <begin position="24"/>
        <end position="284"/>
    </location>
</feature>
<name>A0ABY6M1K5_9FLAO</name>
<dbReference type="EMBL" id="CP081495">
    <property type="protein sequence ID" value="UYW02433.1"/>
    <property type="molecule type" value="Genomic_DNA"/>
</dbReference>
<proteinExistence type="predicted"/>
<keyword evidence="1" id="KW-0732">Signal</keyword>
<evidence type="ECO:0008006" key="4">
    <source>
        <dbReference type="Google" id="ProtNLM"/>
    </source>
</evidence>
<dbReference type="RefSeq" id="WP_264434987.1">
    <property type="nucleotide sequence ID" value="NZ_CP081495.1"/>
</dbReference>
<protein>
    <recommendedName>
        <fullName evidence="4">Outer membrane protein beta-barrel domain-containing protein</fullName>
    </recommendedName>
</protein>
<feature type="signal peptide" evidence="1">
    <location>
        <begin position="1"/>
        <end position="23"/>
    </location>
</feature>
<organism evidence="2 3">
    <name type="scientific">Flavobacterium agricola</name>
    <dbReference type="NCBI Taxonomy" id="2870839"/>
    <lineage>
        <taxon>Bacteria</taxon>
        <taxon>Pseudomonadati</taxon>
        <taxon>Bacteroidota</taxon>
        <taxon>Flavobacteriia</taxon>
        <taxon>Flavobacteriales</taxon>
        <taxon>Flavobacteriaceae</taxon>
        <taxon>Flavobacterium</taxon>
    </lineage>
</organism>
<keyword evidence="3" id="KW-1185">Reference proteome</keyword>